<comment type="caution">
    <text evidence="7">The sequence shown here is derived from an EMBL/GenBank/DDBJ whole genome shotgun (WGS) entry which is preliminary data.</text>
</comment>
<dbReference type="InterPro" id="IPR036866">
    <property type="entry name" value="RibonucZ/Hydroxyglut_hydro"/>
</dbReference>
<dbReference type="SMART" id="SM00849">
    <property type="entry name" value="Lactamase_B"/>
    <property type="match status" value="1"/>
</dbReference>
<dbReference type="CDD" id="cd07729">
    <property type="entry name" value="AHL_lactonase_MBL-fold"/>
    <property type="match status" value="1"/>
</dbReference>
<name>A0ABS9T5I9_9ACTN</name>
<proteinExistence type="inferred from homology"/>
<reference evidence="7" key="2">
    <citation type="journal article" date="2023" name="Int. J. Syst. Evol. Microbiol.">
        <title>Streptomyces marispadix sp. nov., isolated from marine beach sediment of the Northern Coast of Portugal.</title>
        <authorList>
            <person name="dos Santos J.D.N."/>
            <person name="Vitorino I.R."/>
            <person name="Kallscheuer N."/>
            <person name="Srivastava A."/>
            <person name="Krautwurst S."/>
            <person name="Marz M."/>
            <person name="Jogler C."/>
            <person name="Lobo Da Cunha A."/>
            <person name="Catita J."/>
            <person name="Goncalves H."/>
            <person name="Gonzalez I."/>
            <person name="Reyes F."/>
            <person name="Lage O.M."/>
        </authorList>
    </citation>
    <scope>NUCLEOTIDE SEQUENCE</scope>
    <source>
        <strain evidence="7">M600PL45_2</strain>
    </source>
</reference>
<dbReference type="RefSeq" id="WP_241062679.1">
    <property type="nucleotide sequence ID" value="NZ_JAKWJU010000002.1"/>
</dbReference>
<evidence type="ECO:0000256" key="3">
    <source>
        <dbReference type="ARBA" id="ARBA00022723"/>
    </source>
</evidence>
<evidence type="ECO:0000256" key="4">
    <source>
        <dbReference type="ARBA" id="ARBA00022801"/>
    </source>
</evidence>
<evidence type="ECO:0000256" key="1">
    <source>
        <dbReference type="ARBA" id="ARBA00001947"/>
    </source>
</evidence>
<protein>
    <submittedName>
        <fullName evidence="7">N-acyl homoserine lactonase family protein</fullName>
    </submittedName>
</protein>
<gene>
    <name evidence="7" type="ORF">MMA15_26460</name>
</gene>
<dbReference type="PANTHER" id="PTHR42978">
    <property type="entry name" value="QUORUM-QUENCHING LACTONASE YTNP-RELATED-RELATED"/>
    <property type="match status" value="1"/>
</dbReference>
<dbReference type="Pfam" id="PF00753">
    <property type="entry name" value="Lactamase_B"/>
    <property type="match status" value="1"/>
</dbReference>
<keyword evidence="5" id="KW-0862">Zinc</keyword>
<dbReference type="EMBL" id="JAKWJU010000002">
    <property type="protein sequence ID" value="MCH6163814.1"/>
    <property type="molecule type" value="Genomic_DNA"/>
</dbReference>
<comment type="cofactor">
    <cofactor evidence="1">
        <name>Zn(2+)</name>
        <dbReference type="ChEBI" id="CHEBI:29105"/>
    </cofactor>
</comment>
<keyword evidence="8" id="KW-1185">Reference proteome</keyword>
<evidence type="ECO:0000256" key="2">
    <source>
        <dbReference type="ARBA" id="ARBA00007749"/>
    </source>
</evidence>
<evidence type="ECO:0000313" key="7">
    <source>
        <dbReference type="EMBL" id="MCH6163814.1"/>
    </source>
</evidence>
<keyword evidence="4" id="KW-0378">Hydrolase</keyword>
<comment type="similarity">
    <text evidence="2">Belongs to the metallo-beta-lactamase superfamily.</text>
</comment>
<accession>A0ABS9T5I9</accession>
<sequence>MTEQPCASAHTHEVYAVKFAEHPGGTRGEYFHGSAAEPRGASAPLDYFVWLVRTPQADIVVDAGFTAETAEKRKRVYHRTPSAALAQLGTDCSAVPWVVLSHFHYDHVGELEAFPNARFVVQAEEMAFWTGRFAARGEFRRLIEEQDITRLVSLSLAGRLRFVDGSSELVPGVRVHLVGGHTAGTQVVSVATARGTVVLAADASHFYGNVCDDAPFAIHTDLAGMYGAFDLIHELASGPELIVPGHDPEVLRRFDPVAGIDGTAVRIA</sequence>
<dbReference type="InterPro" id="IPR001279">
    <property type="entry name" value="Metallo-B-lactamas"/>
</dbReference>
<dbReference type="PANTHER" id="PTHR42978:SF7">
    <property type="entry name" value="METALLO-HYDROLASE RV2300C-RELATED"/>
    <property type="match status" value="1"/>
</dbReference>
<dbReference type="InterPro" id="IPR051013">
    <property type="entry name" value="MBL_superfamily_lactonases"/>
</dbReference>
<evidence type="ECO:0000313" key="8">
    <source>
        <dbReference type="Proteomes" id="UP001166784"/>
    </source>
</evidence>
<dbReference type="Proteomes" id="UP001166784">
    <property type="component" value="Unassembled WGS sequence"/>
</dbReference>
<reference evidence="7" key="1">
    <citation type="submission" date="2022-03" db="EMBL/GenBank/DDBJ databases">
        <authorList>
            <person name="Santos J.D.N."/>
            <person name="Kallscheuer N."/>
            <person name="Jogler C."/>
            <person name="Lage O.M."/>
        </authorList>
    </citation>
    <scope>NUCLEOTIDE SEQUENCE</scope>
    <source>
        <strain evidence="7">M600PL45_2</strain>
    </source>
</reference>
<dbReference type="Gene3D" id="3.60.15.10">
    <property type="entry name" value="Ribonuclease Z/Hydroxyacylglutathione hydrolase-like"/>
    <property type="match status" value="1"/>
</dbReference>
<organism evidence="7 8">
    <name type="scientific">Streptomyces marispadix</name>
    <dbReference type="NCBI Taxonomy" id="2922868"/>
    <lineage>
        <taxon>Bacteria</taxon>
        <taxon>Bacillati</taxon>
        <taxon>Actinomycetota</taxon>
        <taxon>Actinomycetes</taxon>
        <taxon>Kitasatosporales</taxon>
        <taxon>Streptomycetaceae</taxon>
        <taxon>Streptomyces</taxon>
    </lineage>
</organism>
<dbReference type="SUPFAM" id="SSF56281">
    <property type="entry name" value="Metallo-hydrolase/oxidoreductase"/>
    <property type="match status" value="1"/>
</dbReference>
<evidence type="ECO:0000256" key="5">
    <source>
        <dbReference type="ARBA" id="ARBA00022833"/>
    </source>
</evidence>
<feature type="domain" description="Metallo-beta-lactamase" evidence="6">
    <location>
        <begin position="46"/>
        <end position="246"/>
    </location>
</feature>
<keyword evidence="3" id="KW-0479">Metal-binding</keyword>
<evidence type="ECO:0000259" key="6">
    <source>
        <dbReference type="SMART" id="SM00849"/>
    </source>
</evidence>